<gene>
    <name evidence="2" type="ORF">PLOB_00020207</name>
</gene>
<accession>A0ABN8RGN7</accession>
<evidence type="ECO:0000313" key="3">
    <source>
        <dbReference type="Proteomes" id="UP001159405"/>
    </source>
</evidence>
<proteinExistence type="predicted"/>
<keyword evidence="3" id="KW-1185">Reference proteome</keyword>
<dbReference type="Proteomes" id="UP001159405">
    <property type="component" value="Unassembled WGS sequence"/>
</dbReference>
<feature type="chain" id="PRO_5045508481" evidence="1">
    <location>
        <begin position="23"/>
        <end position="213"/>
    </location>
</feature>
<evidence type="ECO:0000256" key="1">
    <source>
        <dbReference type="SAM" id="SignalP"/>
    </source>
</evidence>
<comment type="caution">
    <text evidence="2">The sequence shown here is derived from an EMBL/GenBank/DDBJ whole genome shotgun (WGS) entry which is preliminary data.</text>
</comment>
<name>A0ABN8RGN7_9CNID</name>
<protein>
    <submittedName>
        <fullName evidence="2">Uncharacterized protein</fullName>
    </submittedName>
</protein>
<organism evidence="2 3">
    <name type="scientific">Porites lobata</name>
    <dbReference type="NCBI Taxonomy" id="104759"/>
    <lineage>
        <taxon>Eukaryota</taxon>
        <taxon>Metazoa</taxon>
        <taxon>Cnidaria</taxon>
        <taxon>Anthozoa</taxon>
        <taxon>Hexacorallia</taxon>
        <taxon>Scleractinia</taxon>
        <taxon>Fungiina</taxon>
        <taxon>Poritidae</taxon>
        <taxon>Porites</taxon>
    </lineage>
</organism>
<sequence length="213" mass="23624">MEVCKIIISAIIAAVLNSLAHSAPVHNTPSTVELFLISVLPSRVTNATQEMKNVHQFITSSSYLEDTGLLLPNINRQGCTSSQQWKDKLPIAYKKMTVFRSPLYMAFSYEENQGQTHSILADVLRDISVFVNATTKMLSSEMGKRSIPVPLVESVITEADLNNYVRGFLQACVDKSIVTLSITDDVVKAYRNYVILHSLNSEIKEASICVRGI</sequence>
<evidence type="ECO:0000313" key="2">
    <source>
        <dbReference type="EMBL" id="CAH3178182.1"/>
    </source>
</evidence>
<keyword evidence="1" id="KW-0732">Signal</keyword>
<feature type="signal peptide" evidence="1">
    <location>
        <begin position="1"/>
        <end position="22"/>
    </location>
</feature>
<dbReference type="EMBL" id="CALNXK010000236">
    <property type="protein sequence ID" value="CAH3178182.1"/>
    <property type="molecule type" value="Genomic_DNA"/>
</dbReference>
<reference evidence="2 3" key="1">
    <citation type="submission" date="2022-05" db="EMBL/GenBank/DDBJ databases">
        <authorList>
            <consortium name="Genoscope - CEA"/>
            <person name="William W."/>
        </authorList>
    </citation>
    <scope>NUCLEOTIDE SEQUENCE [LARGE SCALE GENOMIC DNA]</scope>
</reference>